<dbReference type="NCBIfam" id="TIGR00912">
    <property type="entry name" value="2A0309"/>
    <property type="match status" value="1"/>
</dbReference>
<keyword evidence="3" id="KW-0813">Transport</keyword>
<comment type="similarity">
    <text evidence="2">Belongs to the amino acid-polyamine-organocation (APC) superfamily. Spore germination protein (SGP) (TC 2.A.3.9) family.</text>
</comment>
<feature type="transmembrane region" description="Helical" evidence="8">
    <location>
        <begin position="118"/>
        <end position="137"/>
    </location>
</feature>
<dbReference type="Gene3D" id="1.20.1740.10">
    <property type="entry name" value="Amino acid/polyamine transporter I"/>
    <property type="match status" value="1"/>
</dbReference>
<organism evidence="9 10">
    <name type="scientific">Siminovitchia acidinfaciens</name>
    <dbReference type="NCBI Taxonomy" id="2321395"/>
    <lineage>
        <taxon>Bacteria</taxon>
        <taxon>Bacillati</taxon>
        <taxon>Bacillota</taxon>
        <taxon>Bacilli</taxon>
        <taxon>Bacillales</taxon>
        <taxon>Bacillaceae</taxon>
        <taxon>Siminovitchia</taxon>
    </lineage>
</organism>
<name>A0A429Y056_9BACI</name>
<dbReference type="AlphaFoldDB" id="A0A429Y056"/>
<keyword evidence="7 8" id="KW-0472">Membrane</keyword>
<sequence>MEKGKISSLQMTMLLYPAIIATAILSIPSTIAKYAGNDIWIAPILASVAGFLTVFIAVGLHKLYPEKTIIQLSGDVIGRFPGKVIGGLILFFYITRAGEMSRVYSEFLVTSFLFKTPKVVIIGSMVFLCAFCVYAGLEVLARVAQLLFPFFVLPIFFLVIVMAPDFHPGNIFPVLEQGVMPPIKGGIVDTGFMADMILMAFLLPFLKEPQKGLKSGLLTVTSVTISLVIVNLATLFVLGVTTALKTYPVMNVSRLARVGGFIENMEAIVMAVWIAGAFVKLSVFFYVIVLGFAQMLNLSDYKPVVWPIGILIFQFAFWSIPSTMRLSHYDNTIFPFFSIIVQILIPLMLLVIAFIWKRKKKGQVGV</sequence>
<keyword evidence="5 8" id="KW-0812">Transmembrane</keyword>
<keyword evidence="10" id="KW-1185">Reference proteome</keyword>
<dbReference type="RefSeq" id="WP_126050894.1">
    <property type="nucleotide sequence ID" value="NZ_QYTV02000004.1"/>
</dbReference>
<evidence type="ECO:0000256" key="5">
    <source>
        <dbReference type="ARBA" id="ARBA00022692"/>
    </source>
</evidence>
<accession>A0A429Y056</accession>
<evidence type="ECO:0000256" key="2">
    <source>
        <dbReference type="ARBA" id="ARBA00007998"/>
    </source>
</evidence>
<evidence type="ECO:0000256" key="7">
    <source>
        <dbReference type="ARBA" id="ARBA00023136"/>
    </source>
</evidence>
<evidence type="ECO:0000313" key="9">
    <source>
        <dbReference type="EMBL" id="RST74416.1"/>
    </source>
</evidence>
<feature type="transmembrane region" description="Helical" evidence="8">
    <location>
        <begin position="183"/>
        <end position="205"/>
    </location>
</feature>
<comment type="caution">
    <text evidence="9">The sequence shown here is derived from an EMBL/GenBank/DDBJ whole genome shotgun (WGS) entry which is preliminary data.</text>
</comment>
<dbReference type="GO" id="GO:0009847">
    <property type="term" value="P:spore germination"/>
    <property type="evidence" value="ECO:0007669"/>
    <property type="project" value="InterPro"/>
</dbReference>
<evidence type="ECO:0000256" key="6">
    <source>
        <dbReference type="ARBA" id="ARBA00022989"/>
    </source>
</evidence>
<dbReference type="OrthoDB" id="2078716at2"/>
<reference evidence="9" key="1">
    <citation type="submission" date="2018-12" db="EMBL/GenBank/DDBJ databases">
        <authorList>
            <person name="Sun L."/>
            <person name="Chen Z."/>
        </authorList>
    </citation>
    <scope>NUCLEOTIDE SEQUENCE [LARGE SCALE GENOMIC DNA]</scope>
    <source>
        <strain evidence="9">3-2-2</strain>
    </source>
</reference>
<dbReference type="Pfam" id="PF03845">
    <property type="entry name" value="Spore_permease"/>
    <property type="match status" value="1"/>
</dbReference>
<evidence type="ECO:0000256" key="8">
    <source>
        <dbReference type="SAM" id="Phobius"/>
    </source>
</evidence>
<keyword evidence="6 8" id="KW-1133">Transmembrane helix</keyword>
<dbReference type="EMBL" id="QYTV02000004">
    <property type="protein sequence ID" value="RST74416.1"/>
    <property type="molecule type" value="Genomic_DNA"/>
</dbReference>
<comment type="subcellular location">
    <subcellularLocation>
        <location evidence="1">Membrane</location>
        <topology evidence="1">Multi-pass membrane protein</topology>
    </subcellularLocation>
</comment>
<dbReference type="Proteomes" id="UP000287156">
    <property type="component" value="Unassembled WGS sequence"/>
</dbReference>
<dbReference type="GO" id="GO:0016020">
    <property type="term" value="C:membrane"/>
    <property type="evidence" value="ECO:0007669"/>
    <property type="project" value="UniProtKB-SubCell"/>
</dbReference>
<dbReference type="InterPro" id="IPR004761">
    <property type="entry name" value="Spore_GerAB"/>
</dbReference>
<gene>
    <name evidence="9" type="ORF">D4T97_011735</name>
</gene>
<evidence type="ECO:0000256" key="1">
    <source>
        <dbReference type="ARBA" id="ARBA00004141"/>
    </source>
</evidence>
<protein>
    <submittedName>
        <fullName evidence="9">Spore gernimation protein</fullName>
    </submittedName>
</protein>
<feature type="transmembrane region" description="Helical" evidence="8">
    <location>
        <begin position="333"/>
        <end position="356"/>
    </location>
</feature>
<feature type="transmembrane region" description="Helical" evidence="8">
    <location>
        <begin position="144"/>
        <end position="163"/>
    </location>
</feature>
<keyword evidence="4" id="KW-0309">Germination</keyword>
<feature type="transmembrane region" description="Helical" evidence="8">
    <location>
        <begin position="267"/>
        <end position="292"/>
    </location>
</feature>
<dbReference type="PANTHER" id="PTHR34975">
    <property type="entry name" value="SPORE GERMINATION PROTEIN A2"/>
    <property type="match status" value="1"/>
</dbReference>
<evidence type="ECO:0000313" key="10">
    <source>
        <dbReference type="Proteomes" id="UP000287156"/>
    </source>
</evidence>
<feature type="transmembrane region" description="Helical" evidence="8">
    <location>
        <begin position="40"/>
        <end position="60"/>
    </location>
</feature>
<dbReference type="PANTHER" id="PTHR34975:SF2">
    <property type="entry name" value="SPORE GERMINATION PROTEIN A2"/>
    <property type="match status" value="1"/>
</dbReference>
<evidence type="ECO:0000256" key="4">
    <source>
        <dbReference type="ARBA" id="ARBA00022544"/>
    </source>
</evidence>
<feature type="transmembrane region" description="Helical" evidence="8">
    <location>
        <begin position="80"/>
        <end position="98"/>
    </location>
</feature>
<evidence type="ECO:0000256" key="3">
    <source>
        <dbReference type="ARBA" id="ARBA00022448"/>
    </source>
</evidence>
<feature type="transmembrane region" description="Helical" evidence="8">
    <location>
        <begin position="12"/>
        <end position="34"/>
    </location>
</feature>
<proteinExistence type="inferred from homology"/>
<feature type="transmembrane region" description="Helical" evidence="8">
    <location>
        <begin position="304"/>
        <end position="321"/>
    </location>
</feature>
<feature type="transmembrane region" description="Helical" evidence="8">
    <location>
        <begin position="217"/>
        <end position="247"/>
    </location>
</feature>